<keyword evidence="5 6" id="KW-0472">Membrane</keyword>
<feature type="domain" description="EamA" evidence="7">
    <location>
        <begin position="157"/>
        <end position="289"/>
    </location>
</feature>
<dbReference type="AlphaFoldDB" id="A7HV17"/>
<gene>
    <name evidence="8" type="ordered locus">Plav_2136</name>
</gene>
<evidence type="ECO:0000313" key="9">
    <source>
        <dbReference type="Proteomes" id="UP000006377"/>
    </source>
</evidence>
<keyword evidence="3 6" id="KW-0812">Transmembrane</keyword>
<protein>
    <recommendedName>
        <fullName evidence="7">EamA domain-containing protein</fullName>
    </recommendedName>
</protein>
<dbReference type="InterPro" id="IPR000620">
    <property type="entry name" value="EamA_dom"/>
</dbReference>
<feature type="transmembrane region" description="Helical" evidence="6">
    <location>
        <begin position="124"/>
        <end position="143"/>
    </location>
</feature>
<evidence type="ECO:0000313" key="8">
    <source>
        <dbReference type="EMBL" id="ABS63750.1"/>
    </source>
</evidence>
<dbReference type="PANTHER" id="PTHR32322:SF2">
    <property type="entry name" value="EAMA DOMAIN-CONTAINING PROTEIN"/>
    <property type="match status" value="1"/>
</dbReference>
<evidence type="ECO:0000256" key="3">
    <source>
        <dbReference type="ARBA" id="ARBA00022692"/>
    </source>
</evidence>
<keyword evidence="9" id="KW-1185">Reference proteome</keyword>
<feature type="transmembrane region" description="Helical" evidence="6">
    <location>
        <begin position="155"/>
        <end position="175"/>
    </location>
</feature>
<dbReference type="EMBL" id="CP000774">
    <property type="protein sequence ID" value="ABS63750.1"/>
    <property type="molecule type" value="Genomic_DNA"/>
</dbReference>
<dbReference type="SUPFAM" id="SSF103481">
    <property type="entry name" value="Multidrug resistance efflux transporter EmrE"/>
    <property type="match status" value="2"/>
</dbReference>
<dbReference type="Pfam" id="PF00892">
    <property type="entry name" value="EamA"/>
    <property type="match status" value="2"/>
</dbReference>
<dbReference type="eggNOG" id="COG0697">
    <property type="taxonomic scope" value="Bacteria"/>
</dbReference>
<reference evidence="8 9" key="1">
    <citation type="journal article" date="2011" name="Stand. Genomic Sci.">
        <title>Complete genome sequence of Parvibaculum lavamentivorans type strain (DS-1(T)).</title>
        <authorList>
            <person name="Schleheck D."/>
            <person name="Weiss M."/>
            <person name="Pitluck S."/>
            <person name="Bruce D."/>
            <person name="Land M.L."/>
            <person name="Han S."/>
            <person name="Saunders E."/>
            <person name="Tapia R."/>
            <person name="Detter C."/>
            <person name="Brettin T."/>
            <person name="Han J."/>
            <person name="Woyke T."/>
            <person name="Goodwin L."/>
            <person name="Pennacchio L."/>
            <person name="Nolan M."/>
            <person name="Cook A.M."/>
            <person name="Kjelleberg S."/>
            <person name="Thomas T."/>
        </authorList>
    </citation>
    <scope>NUCLEOTIDE SEQUENCE [LARGE SCALE GENOMIC DNA]</scope>
    <source>
        <strain evidence="9">DS-1 / DSM 13023 / NCIMB 13966</strain>
    </source>
</reference>
<dbReference type="PANTHER" id="PTHR32322">
    <property type="entry name" value="INNER MEMBRANE TRANSPORTER"/>
    <property type="match status" value="1"/>
</dbReference>
<feature type="transmembrane region" description="Helical" evidence="6">
    <location>
        <begin position="248"/>
        <end position="268"/>
    </location>
</feature>
<comment type="similarity">
    <text evidence="2">Belongs to the EamA transporter family.</text>
</comment>
<organism evidence="8 9">
    <name type="scientific">Parvibaculum lavamentivorans (strain DS-1 / DSM 13023 / NCIMB 13966)</name>
    <dbReference type="NCBI Taxonomy" id="402881"/>
    <lineage>
        <taxon>Bacteria</taxon>
        <taxon>Pseudomonadati</taxon>
        <taxon>Pseudomonadota</taxon>
        <taxon>Alphaproteobacteria</taxon>
        <taxon>Hyphomicrobiales</taxon>
        <taxon>Parvibaculaceae</taxon>
        <taxon>Parvibaculum</taxon>
    </lineage>
</organism>
<feature type="transmembrane region" description="Helical" evidence="6">
    <location>
        <begin position="95"/>
        <end position="117"/>
    </location>
</feature>
<dbReference type="Gene3D" id="1.10.3730.20">
    <property type="match status" value="1"/>
</dbReference>
<evidence type="ECO:0000256" key="5">
    <source>
        <dbReference type="ARBA" id="ARBA00023136"/>
    </source>
</evidence>
<feature type="domain" description="EamA" evidence="7">
    <location>
        <begin position="10"/>
        <end position="141"/>
    </location>
</feature>
<evidence type="ECO:0000256" key="6">
    <source>
        <dbReference type="SAM" id="Phobius"/>
    </source>
</evidence>
<dbReference type="KEGG" id="pla:Plav_2136"/>
<proteinExistence type="inferred from homology"/>
<evidence type="ECO:0000256" key="1">
    <source>
        <dbReference type="ARBA" id="ARBA00004141"/>
    </source>
</evidence>
<name>A7HV17_PARL1</name>
<feature type="transmembrane region" description="Helical" evidence="6">
    <location>
        <begin position="187"/>
        <end position="205"/>
    </location>
</feature>
<dbReference type="HOGENOM" id="CLU_033863_5_2_5"/>
<dbReference type="RefSeq" id="WP_012111055.1">
    <property type="nucleotide sequence ID" value="NC_009719.1"/>
</dbReference>
<evidence type="ECO:0000259" key="7">
    <source>
        <dbReference type="Pfam" id="PF00892"/>
    </source>
</evidence>
<sequence length="297" mass="31233">MHSRKTTNWLMLAALVVLWGSAFAFAKIAVETIAPEWTMAGRLAAAALLLLPVAALAREHFPRNPRNWGWLAALALVGNIAPFFAISWGQQHISSALAGILIGFTPLATLLIARFFLPDERITPLRLIGFVTGFAGLVIVIGPGALMDFNLGETLLAQLAVLTGAVFFACNNVLARLAPDMPLLAKSSGVMLAGAVMGSAVSAVMTPPAELLEASTASLLGLAGLGVFATGMAAVVFFKLIDRTGPTFVSLTNYLVPVFAAVAGYALFSEELRFTVIIGLALILAGIALSEWKRDAD</sequence>
<evidence type="ECO:0000256" key="4">
    <source>
        <dbReference type="ARBA" id="ARBA00022989"/>
    </source>
</evidence>
<dbReference type="InterPro" id="IPR037185">
    <property type="entry name" value="EmrE-like"/>
</dbReference>
<dbReference type="InterPro" id="IPR050638">
    <property type="entry name" value="AA-Vitamin_Transporters"/>
</dbReference>
<dbReference type="Proteomes" id="UP000006377">
    <property type="component" value="Chromosome"/>
</dbReference>
<feature type="transmembrane region" description="Helical" evidence="6">
    <location>
        <begin position="40"/>
        <end position="57"/>
    </location>
</feature>
<dbReference type="GO" id="GO:0016020">
    <property type="term" value="C:membrane"/>
    <property type="evidence" value="ECO:0007669"/>
    <property type="project" value="UniProtKB-SubCell"/>
</dbReference>
<comment type="subcellular location">
    <subcellularLocation>
        <location evidence="1">Membrane</location>
        <topology evidence="1">Multi-pass membrane protein</topology>
    </subcellularLocation>
</comment>
<dbReference type="STRING" id="402881.Plav_2136"/>
<accession>A7HV17</accession>
<evidence type="ECO:0000256" key="2">
    <source>
        <dbReference type="ARBA" id="ARBA00007362"/>
    </source>
</evidence>
<feature type="transmembrane region" description="Helical" evidence="6">
    <location>
        <begin position="69"/>
        <end position="89"/>
    </location>
</feature>
<keyword evidence="4 6" id="KW-1133">Transmembrane helix</keyword>
<feature type="transmembrane region" description="Helical" evidence="6">
    <location>
        <begin position="217"/>
        <end position="241"/>
    </location>
</feature>
<feature type="transmembrane region" description="Helical" evidence="6">
    <location>
        <begin position="274"/>
        <end position="292"/>
    </location>
</feature>